<dbReference type="GO" id="GO:0015123">
    <property type="term" value="F:acetate transmembrane transporter activity"/>
    <property type="evidence" value="ECO:0007669"/>
    <property type="project" value="TreeGrafter"/>
</dbReference>
<dbReference type="GO" id="GO:0005886">
    <property type="term" value="C:plasma membrane"/>
    <property type="evidence" value="ECO:0007669"/>
    <property type="project" value="TreeGrafter"/>
</dbReference>
<feature type="region of interest" description="Disordered" evidence="6">
    <location>
        <begin position="201"/>
        <end position="227"/>
    </location>
</feature>
<evidence type="ECO:0000256" key="1">
    <source>
        <dbReference type="ARBA" id="ARBA00004141"/>
    </source>
</evidence>
<dbReference type="Pfam" id="PF01184">
    <property type="entry name" value="Gpr1_Fun34_YaaH"/>
    <property type="match status" value="1"/>
</dbReference>
<dbReference type="RefSeq" id="WP_204082679.1">
    <property type="nucleotide sequence ID" value="NZ_BOND01000005.1"/>
</dbReference>
<feature type="transmembrane region" description="Helical" evidence="7">
    <location>
        <begin position="125"/>
        <end position="146"/>
    </location>
</feature>
<feature type="transmembrane region" description="Helical" evidence="7">
    <location>
        <begin position="36"/>
        <end position="59"/>
    </location>
</feature>
<dbReference type="STRING" id="137265.SAMN05421684_7351"/>
<proteinExistence type="inferred from homology"/>
<feature type="transmembrane region" description="Helical" evidence="7">
    <location>
        <begin position="152"/>
        <end position="176"/>
    </location>
</feature>
<dbReference type="PANTHER" id="PTHR31123">
    <property type="entry name" value="ACCUMULATION OF DYADS PROTEIN 2-RELATED"/>
    <property type="match status" value="1"/>
</dbReference>
<keyword evidence="5 7" id="KW-0472">Membrane</keyword>
<sequence>MSDSSRRVVDAAPLGLAAFGGTTFLLSFFLAGTDALLTPTVFAMALFFGGLVQLVAGIVEFRQGSTFGATAFSAYGAFWIGYGLFGWLIRPTLPTDDVNVADGLFALPWAILTLYLAVATLRISGVLLALVSGAFVTLSLVTAGSFADSTAVLRAAGAVGFVTAAIAWYGSFAGLINGTWGRHLIPIFPDPGRRLAHLGRGRPRVHSVTSSAGERELDADRQEGSAQ</sequence>
<keyword evidence="4 7" id="KW-1133">Transmembrane helix</keyword>
<dbReference type="EMBL" id="FNQB01000004">
    <property type="protein sequence ID" value="SDZ61971.1"/>
    <property type="molecule type" value="Genomic_DNA"/>
</dbReference>
<feature type="transmembrane region" description="Helical" evidence="7">
    <location>
        <begin position="12"/>
        <end position="30"/>
    </location>
</feature>
<evidence type="ECO:0000256" key="5">
    <source>
        <dbReference type="ARBA" id="ARBA00023136"/>
    </source>
</evidence>
<dbReference type="Proteomes" id="UP000199632">
    <property type="component" value="Unassembled WGS sequence"/>
</dbReference>
<evidence type="ECO:0000256" key="6">
    <source>
        <dbReference type="SAM" id="MobiDB-lite"/>
    </source>
</evidence>
<evidence type="ECO:0000256" key="3">
    <source>
        <dbReference type="ARBA" id="ARBA00022692"/>
    </source>
</evidence>
<organism evidence="8 9">
    <name type="scientific">Asanoa ishikariensis</name>
    <dbReference type="NCBI Taxonomy" id="137265"/>
    <lineage>
        <taxon>Bacteria</taxon>
        <taxon>Bacillati</taxon>
        <taxon>Actinomycetota</taxon>
        <taxon>Actinomycetes</taxon>
        <taxon>Micromonosporales</taxon>
        <taxon>Micromonosporaceae</taxon>
        <taxon>Asanoa</taxon>
    </lineage>
</organism>
<name>A0A1H3UIW7_9ACTN</name>
<dbReference type="InterPro" id="IPR000791">
    <property type="entry name" value="Gpr1/Fun34/SatP-like"/>
</dbReference>
<keyword evidence="3 7" id="KW-0812">Transmembrane</keyword>
<accession>A0A1H3UIW7</accession>
<dbReference type="PANTHER" id="PTHR31123:SF1">
    <property type="entry name" value="ACCUMULATION OF DYADS PROTEIN 2-RELATED"/>
    <property type="match status" value="1"/>
</dbReference>
<evidence type="ECO:0000313" key="8">
    <source>
        <dbReference type="EMBL" id="SDZ61971.1"/>
    </source>
</evidence>
<gene>
    <name evidence="8" type="ORF">SAMN05421684_7351</name>
</gene>
<feature type="compositionally biased region" description="Basic and acidic residues" evidence="6">
    <location>
        <begin position="213"/>
        <end position="227"/>
    </location>
</feature>
<keyword evidence="9" id="KW-1185">Reference proteome</keyword>
<dbReference type="AlphaFoldDB" id="A0A1H3UIW7"/>
<dbReference type="NCBIfam" id="NF038013">
    <property type="entry name" value="AceTr_1"/>
    <property type="match status" value="1"/>
</dbReference>
<dbReference type="InterPro" id="IPR051633">
    <property type="entry name" value="AceTr"/>
</dbReference>
<evidence type="ECO:0000256" key="4">
    <source>
        <dbReference type="ARBA" id="ARBA00022989"/>
    </source>
</evidence>
<evidence type="ECO:0000256" key="2">
    <source>
        <dbReference type="ARBA" id="ARBA00005587"/>
    </source>
</evidence>
<feature type="transmembrane region" description="Helical" evidence="7">
    <location>
        <begin position="66"/>
        <end position="88"/>
    </location>
</feature>
<comment type="subcellular location">
    <subcellularLocation>
        <location evidence="1">Membrane</location>
        <topology evidence="1">Multi-pass membrane protein</topology>
    </subcellularLocation>
</comment>
<feature type="transmembrane region" description="Helical" evidence="7">
    <location>
        <begin position="100"/>
        <end position="118"/>
    </location>
</feature>
<evidence type="ECO:0000313" key="9">
    <source>
        <dbReference type="Proteomes" id="UP000199632"/>
    </source>
</evidence>
<reference evidence="9" key="1">
    <citation type="submission" date="2016-10" db="EMBL/GenBank/DDBJ databases">
        <authorList>
            <person name="Varghese N."/>
            <person name="Submissions S."/>
        </authorList>
    </citation>
    <scope>NUCLEOTIDE SEQUENCE [LARGE SCALE GENOMIC DNA]</scope>
    <source>
        <strain evidence="9">DSM 44718</strain>
    </source>
</reference>
<comment type="similarity">
    <text evidence="2">Belongs to the acetate uptake transporter (AceTr) (TC 2.A.96) family.</text>
</comment>
<protein>
    <submittedName>
        <fullName evidence="8">Uncharacterized protein</fullName>
    </submittedName>
</protein>
<evidence type="ECO:0000256" key="7">
    <source>
        <dbReference type="SAM" id="Phobius"/>
    </source>
</evidence>